<organism evidence="2 3">
    <name type="scientific">Methylopila capsulata</name>
    <dbReference type="NCBI Taxonomy" id="61654"/>
    <lineage>
        <taxon>Bacteria</taxon>
        <taxon>Pseudomonadati</taxon>
        <taxon>Pseudomonadota</taxon>
        <taxon>Alphaproteobacteria</taxon>
        <taxon>Hyphomicrobiales</taxon>
        <taxon>Methylopilaceae</taxon>
        <taxon>Methylopila</taxon>
    </lineage>
</organism>
<feature type="region of interest" description="Disordered" evidence="1">
    <location>
        <begin position="69"/>
        <end position="94"/>
    </location>
</feature>
<evidence type="ECO:0000313" key="2">
    <source>
        <dbReference type="EMBL" id="GLK54145.1"/>
    </source>
</evidence>
<evidence type="ECO:0000256" key="1">
    <source>
        <dbReference type="SAM" id="MobiDB-lite"/>
    </source>
</evidence>
<comment type="caution">
    <text evidence="2">The sequence shown here is derived from an EMBL/GenBank/DDBJ whole genome shotgun (WGS) entry which is preliminary data.</text>
</comment>
<gene>
    <name evidence="2" type="ORF">GCM10008170_01640</name>
</gene>
<dbReference type="EMBL" id="BSFF01000001">
    <property type="protein sequence ID" value="GLK54145.1"/>
    <property type="molecule type" value="Genomic_DNA"/>
</dbReference>
<feature type="compositionally biased region" description="Basic and acidic residues" evidence="1">
    <location>
        <begin position="69"/>
        <end position="81"/>
    </location>
</feature>
<dbReference type="Proteomes" id="UP001143400">
    <property type="component" value="Unassembled WGS sequence"/>
</dbReference>
<dbReference type="AlphaFoldDB" id="A0A9W6MPZ4"/>
<evidence type="ECO:0000313" key="3">
    <source>
        <dbReference type="Proteomes" id="UP001143400"/>
    </source>
</evidence>
<sequence>MRDVRSARKERAVAGVRGMVSRRMSDRIHRYKVGQHVSLAASAYGRTAAEVEIVRLMPAERDDLEPQYRVKSRGESHERVVGEGMIASPFGAGA</sequence>
<reference evidence="2" key="2">
    <citation type="submission" date="2023-01" db="EMBL/GenBank/DDBJ databases">
        <authorList>
            <person name="Sun Q."/>
            <person name="Evtushenko L."/>
        </authorList>
    </citation>
    <scope>NUCLEOTIDE SEQUENCE</scope>
    <source>
        <strain evidence="2">VKM B-1606</strain>
    </source>
</reference>
<protein>
    <submittedName>
        <fullName evidence="2">Uncharacterized protein</fullName>
    </submittedName>
</protein>
<reference evidence="2" key="1">
    <citation type="journal article" date="2014" name="Int. J. Syst. Evol. Microbiol.">
        <title>Complete genome sequence of Corynebacterium casei LMG S-19264T (=DSM 44701T), isolated from a smear-ripened cheese.</title>
        <authorList>
            <consortium name="US DOE Joint Genome Institute (JGI-PGF)"/>
            <person name="Walter F."/>
            <person name="Albersmeier A."/>
            <person name="Kalinowski J."/>
            <person name="Ruckert C."/>
        </authorList>
    </citation>
    <scope>NUCLEOTIDE SEQUENCE</scope>
    <source>
        <strain evidence="2">VKM B-1606</strain>
    </source>
</reference>
<name>A0A9W6MPZ4_9HYPH</name>
<proteinExistence type="predicted"/>
<accession>A0A9W6MPZ4</accession>